<dbReference type="Proteomes" id="UP001499930">
    <property type="component" value="Unassembled WGS sequence"/>
</dbReference>
<evidence type="ECO:0000259" key="2">
    <source>
        <dbReference type="Pfam" id="PF07848"/>
    </source>
</evidence>
<feature type="region of interest" description="Disordered" evidence="1">
    <location>
        <begin position="351"/>
        <end position="399"/>
    </location>
</feature>
<feature type="compositionally biased region" description="Basic and acidic residues" evidence="1">
    <location>
        <begin position="257"/>
        <end position="266"/>
    </location>
</feature>
<feature type="domain" description="Transcriptional repressor PaaX-like N-terminal" evidence="2">
    <location>
        <begin position="47"/>
        <end position="110"/>
    </location>
</feature>
<name>A0ABP6KZ75_9ACTN</name>
<dbReference type="InterPro" id="IPR012906">
    <property type="entry name" value="PaaX-like_N"/>
</dbReference>
<evidence type="ECO:0000313" key="4">
    <source>
        <dbReference type="Proteomes" id="UP001499930"/>
    </source>
</evidence>
<dbReference type="InterPro" id="IPR036388">
    <property type="entry name" value="WH-like_DNA-bd_sf"/>
</dbReference>
<feature type="region of interest" description="Disordered" evidence="1">
    <location>
        <begin position="254"/>
        <end position="280"/>
    </location>
</feature>
<feature type="compositionally biased region" description="Basic and acidic residues" evidence="1">
    <location>
        <begin position="371"/>
        <end position="380"/>
    </location>
</feature>
<organism evidence="3 4">
    <name type="scientific">Streptosporangium longisporum</name>
    <dbReference type="NCBI Taxonomy" id="46187"/>
    <lineage>
        <taxon>Bacteria</taxon>
        <taxon>Bacillati</taxon>
        <taxon>Actinomycetota</taxon>
        <taxon>Actinomycetes</taxon>
        <taxon>Streptosporangiales</taxon>
        <taxon>Streptosporangiaceae</taxon>
        <taxon>Streptosporangium</taxon>
    </lineage>
</organism>
<dbReference type="Pfam" id="PF07848">
    <property type="entry name" value="PaaX"/>
    <property type="match status" value="1"/>
</dbReference>
<dbReference type="SUPFAM" id="SSF46785">
    <property type="entry name" value="Winged helix' DNA-binding domain"/>
    <property type="match status" value="1"/>
</dbReference>
<evidence type="ECO:0000313" key="3">
    <source>
        <dbReference type="EMBL" id="GAA3027642.1"/>
    </source>
</evidence>
<protein>
    <recommendedName>
        <fullName evidence="2">Transcriptional repressor PaaX-like N-terminal domain-containing protein</fullName>
    </recommendedName>
</protein>
<evidence type="ECO:0000256" key="1">
    <source>
        <dbReference type="SAM" id="MobiDB-lite"/>
    </source>
</evidence>
<gene>
    <name evidence="3" type="ORF">GCM10017559_62400</name>
</gene>
<keyword evidence="4" id="KW-1185">Reference proteome</keyword>
<comment type="caution">
    <text evidence="3">The sequence shown here is derived from an EMBL/GenBank/DDBJ whole genome shotgun (WGS) entry which is preliminary data.</text>
</comment>
<accession>A0ABP6KZ75</accession>
<dbReference type="EMBL" id="BAAAWD010000016">
    <property type="protein sequence ID" value="GAA3027642.1"/>
    <property type="molecule type" value="Genomic_DNA"/>
</dbReference>
<feature type="region of interest" description="Disordered" evidence="1">
    <location>
        <begin position="203"/>
        <end position="226"/>
    </location>
</feature>
<sequence length="399" mass="43315">MQGVSIDEAALPAWARPYVTPAQRALDRGLLWILLVYLWRGRHPSRTSVAQRLYVHTVGRDRKEWDPTLRELAADLDLSERTVEPALAELEADGWIIVTRLHRRNIYQLSWPPRDVLAPPEPKVPRCGAPTAKGGRCTKAAGRGTDTPGVGPCQQHRDEPHPGLPLDLQPQSLRSPEAAAAADSTATAAVQEGDSTATVAVEEDGSTATTADLDRNGCVPTPQPLRPDTATVAVPYVGTFGTFKVRGPSQVLPVGQRTDRNARETGEAPAAQPRPPSLSARSIVAEVPRYRSAEPWVRRELALTIDEALHAGYAREAIISYAVMVADEATFKAHQHLPELREALRRLTRDTALGDAPEPHPAPESGPDRPWSPEDHESWRRAVAHLGADPKAADSTGTA</sequence>
<dbReference type="Gene3D" id="1.10.10.10">
    <property type="entry name" value="Winged helix-like DNA-binding domain superfamily/Winged helix DNA-binding domain"/>
    <property type="match status" value="1"/>
</dbReference>
<dbReference type="InterPro" id="IPR036390">
    <property type="entry name" value="WH_DNA-bd_sf"/>
</dbReference>
<proteinExistence type="predicted"/>
<feature type="region of interest" description="Disordered" evidence="1">
    <location>
        <begin position="113"/>
        <end position="167"/>
    </location>
</feature>
<reference evidence="4" key="1">
    <citation type="journal article" date="2019" name="Int. J. Syst. Evol. Microbiol.">
        <title>The Global Catalogue of Microorganisms (GCM) 10K type strain sequencing project: providing services to taxonomists for standard genome sequencing and annotation.</title>
        <authorList>
            <consortium name="The Broad Institute Genomics Platform"/>
            <consortium name="The Broad Institute Genome Sequencing Center for Infectious Disease"/>
            <person name="Wu L."/>
            <person name="Ma J."/>
        </authorList>
    </citation>
    <scope>NUCLEOTIDE SEQUENCE [LARGE SCALE GENOMIC DNA]</scope>
    <source>
        <strain evidence="4">JCM 3106</strain>
    </source>
</reference>